<reference evidence="1" key="2">
    <citation type="submission" date="2022-01" db="EMBL/GenBank/DDBJ databases">
        <authorList>
            <person name="Yamashiro T."/>
            <person name="Shiraishi A."/>
            <person name="Satake H."/>
            <person name="Nakayama K."/>
        </authorList>
    </citation>
    <scope>NUCLEOTIDE SEQUENCE</scope>
</reference>
<accession>A0ABQ5AY09</accession>
<sequence>MQGGSLQFVRETLAEPSPSWSNIDEENLDLGERNVKQCKRKTCDGPYTVAVRVLSSSGVAPYNEATLDDLKTKHPFKPAPSLTHTPIDHHQLIASLDVVLDMIKGFPRGTSCGRDGLRAQRLMDCLSGVVVAISAEGGIRPIVVGTIWRHLVSKVSVAMIDHSFDGYLNDLQSGVGVSGGGEAILHVVNRLIEGREDDVGL</sequence>
<comment type="caution">
    <text evidence="1">The sequence shown here is derived from an EMBL/GenBank/DDBJ whole genome shotgun (WGS) entry which is preliminary data.</text>
</comment>
<gene>
    <name evidence="1" type="ORF">Tco_0840760</name>
</gene>
<dbReference type="Proteomes" id="UP001151760">
    <property type="component" value="Unassembled WGS sequence"/>
</dbReference>
<dbReference type="EMBL" id="BQNB010012657">
    <property type="protein sequence ID" value="GJT06298.1"/>
    <property type="molecule type" value="Genomic_DNA"/>
</dbReference>
<evidence type="ECO:0000313" key="2">
    <source>
        <dbReference type="Proteomes" id="UP001151760"/>
    </source>
</evidence>
<keyword evidence="2" id="KW-1185">Reference proteome</keyword>
<reference evidence="1" key="1">
    <citation type="journal article" date="2022" name="Int. J. Mol. Sci.">
        <title>Draft Genome of Tanacetum Coccineum: Genomic Comparison of Closely Related Tanacetum-Family Plants.</title>
        <authorList>
            <person name="Yamashiro T."/>
            <person name="Shiraishi A."/>
            <person name="Nakayama K."/>
            <person name="Satake H."/>
        </authorList>
    </citation>
    <scope>NUCLEOTIDE SEQUENCE</scope>
</reference>
<organism evidence="1 2">
    <name type="scientific">Tanacetum coccineum</name>
    <dbReference type="NCBI Taxonomy" id="301880"/>
    <lineage>
        <taxon>Eukaryota</taxon>
        <taxon>Viridiplantae</taxon>
        <taxon>Streptophyta</taxon>
        <taxon>Embryophyta</taxon>
        <taxon>Tracheophyta</taxon>
        <taxon>Spermatophyta</taxon>
        <taxon>Magnoliopsida</taxon>
        <taxon>eudicotyledons</taxon>
        <taxon>Gunneridae</taxon>
        <taxon>Pentapetalae</taxon>
        <taxon>asterids</taxon>
        <taxon>campanulids</taxon>
        <taxon>Asterales</taxon>
        <taxon>Asteraceae</taxon>
        <taxon>Asteroideae</taxon>
        <taxon>Anthemideae</taxon>
        <taxon>Anthemidinae</taxon>
        <taxon>Tanacetum</taxon>
    </lineage>
</organism>
<evidence type="ECO:0000313" key="1">
    <source>
        <dbReference type="EMBL" id="GJT06298.1"/>
    </source>
</evidence>
<name>A0ABQ5AY09_9ASTR</name>
<protein>
    <submittedName>
        <fullName evidence="1">Uncharacterized protein</fullName>
    </submittedName>
</protein>
<proteinExistence type="predicted"/>